<dbReference type="Proteomes" id="UP000738359">
    <property type="component" value="Unassembled WGS sequence"/>
</dbReference>
<evidence type="ECO:0000313" key="1">
    <source>
        <dbReference type="EMBL" id="KAF9936164.1"/>
    </source>
</evidence>
<feature type="non-terminal residue" evidence="1">
    <location>
        <position position="1"/>
    </location>
</feature>
<dbReference type="AlphaFoldDB" id="A0A9P6IN10"/>
<feature type="non-terminal residue" evidence="1">
    <location>
        <position position="105"/>
    </location>
</feature>
<gene>
    <name evidence="1" type="ORF">BGZ70_006817</name>
</gene>
<proteinExistence type="predicted"/>
<evidence type="ECO:0000313" key="2">
    <source>
        <dbReference type="Proteomes" id="UP000738359"/>
    </source>
</evidence>
<sequence>VCGSAFPESCGLDKSSIYTCSGVETMPSDPINCTLGCELSSPDNRCMVDRSADIKDLTSVIDTIIGTMNNNLRANNLTLVAFPPLVSLLNEVEANLTRAKDPTEL</sequence>
<organism evidence="1 2">
    <name type="scientific">Mortierella alpina</name>
    <name type="common">Oleaginous fungus</name>
    <name type="synonym">Mortierella renispora</name>
    <dbReference type="NCBI Taxonomy" id="64518"/>
    <lineage>
        <taxon>Eukaryota</taxon>
        <taxon>Fungi</taxon>
        <taxon>Fungi incertae sedis</taxon>
        <taxon>Mucoromycota</taxon>
        <taxon>Mortierellomycotina</taxon>
        <taxon>Mortierellomycetes</taxon>
        <taxon>Mortierellales</taxon>
        <taxon>Mortierellaceae</taxon>
        <taxon>Mortierella</taxon>
    </lineage>
</organism>
<name>A0A9P6IN10_MORAP</name>
<dbReference type="EMBL" id="JAAAHY010003955">
    <property type="protein sequence ID" value="KAF9936164.1"/>
    <property type="molecule type" value="Genomic_DNA"/>
</dbReference>
<comment type="caution">
    <text evidence="1">The sequence shown here is derived from an EMBL/GenBank/DDBJ whole genome shotgun (WGS) entry which is preliminary data.</text>
</comment>
<accession>A0A9P6IN10</accession>
<protein>
    <submittedName>
        <fullName evidence="1">Uncharacterized protein</fullName>
    </submittedName>
</protein>
<keyword evidence="2" id="KW-1185">Reference proteome</keyword>
<dbReference type="OrthoDB" id="2430521at2759"/>
<reference evidence="1" key="1">
    <citation type="journal article" date="2020" name="Fungal Divers.">
        <title>Resolving the Mortierellaceae phylogeny through synthesis of multi-gene phylogenetics and phylogenomics.</title>
        <authorList>
            <person name="Vandepol N."/>
            <person name="Liber J."/>
            <person name="Desiro A."/>
            <person name="Na H."/>
            <person name="Kennedy M."/>
            <person name="Barry K."/>
            <person name="Grigoriev I.V."/>
            <person name="Miller A.N."/>
            <person name="O'Donnell K."/>
            <person name="Stajich J.E."/>
            <person name="Bonito G."/>
        </authorList>
    </citation>
    <scope>NUCLEOTIDE SEQUENCE</scope>
    <source>
        <strain evidence="1">CK1249</strain>
    </source>
</reference>